<reference evidence="14" key="2">
    <citation type="submission" date="2020-06" db="EMBL/GenBank/DDBJ databases">
        <authorList>
            <person name="Sheffer M."/>
        </authorList>
    </citation>
    <scope>NUCLEOTIDE SEQUENCE</scope>
</reference>
<keyword evidence="15" id="KW-1185">Reference proteome</keyword>
<keyword evidence="9" id="KW-0675">Receptor</keyword>
<evidence type="ECO:0000256" key="5">
    <source>
        <dbReference type="ARBA" id="ARBA00022692"/>
    </source>
</evidence>
<evidence type="ECO:0000256" key="4">
    <source>
        <dbReference type="ARBA" id="ARBA00022475"/>
    </source>
</evidence>
<protein>
    <recommendedName>
        <fullName evidence="11">Scavenger receptor class B member 1</fullName>
    </recommendedName>
    <alternativeName>
        <fullName evidence="12">SR-BI</fullName>
    </alternativeName>
</protein>
<keyword evidence="10" id="KW-0325">Glycoprotein</keyword>
<keyword evidence="6 13" id="KW-1133">Transmembrane helix</keyword>
<keyword evidence="7 13" id="KW-0472">Membrane</keyword>
<dbReference type="PANTHER" id="PTHR11923">
    <property type="entry name" value="SCAVENGER RECEPTOR CLASS B TYPE-1 SR-B1"/>
    <property type="match status" value="1"/>
</dbReference>
<organism evidence="14 15">
    <name type="scientific">Argiope bruennichi</name>
    <name type="common">Wasp spider</name>
    <name type="synonym">Aranea bruennichi</name>
    <dbReference type="NCBI Taxonomy" id="94029"/>
    <lineage>
        <taxon>Eukaryota</taxon>
        <taxon>Metazoa</taxon>
        <taxon>Ecdysozoa</taxon>
        <taxon>Arthropoda</taxon>
        <taxon>Chelicerata</taxon>
        <taxon>Arachnida</taxon>
        <taxon>Araneae</taxon>
        <taxon>Araneomorphae</taxon>
        <taxon>Entelegynae</taxon>
        <taxon>Araneoidea</taxon>
        <taxon>Araneidae</taxon>
        <taxon>Argiope</taxon>
    </lineage>
</organism>
<evidence type="ECO:0000256" key="10">
    <source>
        <dbReference type="ARBA" id="ARBA00023180"/>
    </source>
</evidence>
<proteinExistence type="inferred from homology"/>
<evidence type="ECO:0000256" key="11">
    <source>
        <dbReference type="ARBA" id="ARBA00040821"/>
    </source>
</evidence>
<evidence type="ECO:0000313" key="14">
    <source>
        <dbReference type="EMBL" id="KAF8771792.1"/>
    </source>
</evidence>
<reference evidence="14" key="1">
    <citation type="journal article" date="2020" name="bioRxiv">
        <title>Chromosome-level reference genome of the European wasp spider Argiope bruennichi: a resource for studies on range expansion and evolutionary adaptation.</title>
        <authorList>
            <person name="Sheffer M.M."/>
            <person name="Hoppe A."/>
            <person name="Krehenwinkel H."/>
            <person name="Uhl G."/>
            <person name="Kuss A.W."/>
            <person name="Jensen L."/>
            <person name="Jensen C."/>
            <person name="Gillespie R.G."/>
            <person name="Hoff K.J."/>
            <person name="Prost S."/>
        </authorList>
    </citation>
    <scope>NUCLEOTIDE SEQUENCE</scope>
</reference>
<dbReference type="PRINTS" id="PR01609">
    <property type="entry name" value="CD36FAMILY"/>
</dbReference>
<comment type="subcellular location">
    <subcellularLocation>
        <location evidence="2">Cell membrane</location>
        <topology evidence="2">Multi-pass membrane protein</topology>
    </subcellularLocation>
    <subcellularLocation>
        <location evidence="1">Membrane</location>
        <location evidence="1">Caveola</location>
        <topology evidence="1">Multi-pass membrane protein</topology>
    </subcellularLocation>
</comment>
<sequence>MCNEDEGVCVCVCAMKMNVCVYMCNEDEGVCVYMCNEDQDECVCVCATKMNVCVYMCNEDEGVCVCMCNEDEDEGVCVCAMKMNVCVYMCNEDEGVCVCMCNEDECVCVCATKMNVCVYMCNEDEGVCVCMCNEDEASVPMALSADAKTILFIVIGAIMALMGAVSYGMFPRILQWQVEENLILSPEAEPYEYWKVVPVPIYARFYFFNVTNTKDILEIDAKPHVEELGPYTFRETREKVNITWHPNGTVSYLQIKRWFYEPSLTNGSLDDLVTNVNVPLATAVNRGIRSGDSFFISGIDTILEHTQSTLFVTKSVRNLLFDGYEEEIFETAKEIGIEVPYDKFGWFYPKNNSDDGEYTIFTGKTDVDKYGYVDLWKGSKNLSARHPPCNRIQGTAGDMWPPFRVGKHEKLSLFVADICSTLELSYLEDVDVNEIESHRYWLDHTALDNGKYEEQHACLCTDSCMPAGALDIETCQYGTPAVVSFPHFLYADQHYLEKIDGLKPDPEKHMFIIDLEPKLGIPVNVNARLQINVAIPNCDEIENIELPKEKIYYPIFWFSESASINLETAEKLKFVTKMLPQYVTIGCFLSVSFGIIILLLAVHRSFQRGRRKPKKHPVYTVYKPVNPPSTRWNIEIHPNEFRK</sequence>
<evidence type="ECO:0000256" key="12">
    <source>
        <dbReference type="ARBA" id="ARBA00042244"/>
    </source>
</evidence>
<dbReference type="AlphaFoldDB" id="A0A8T0EF93"/>
<dbReference type="GO" id="GO:0005044">
    <property type="term" value="F:scavenger receptor activity"/>
    <property type="evidence" value="ECO:0007669"/>
    <property type="project" value="TreeGrafter"/>
</dbReference>
<dbReference type="Proteomes" id="UP000807504">
    <property type="component" value="Unassembled WGS sequence"/>
</dbReference>
<evidence type="ECO:0000256" key="7">
    <source>
        <dbReference type="ARBA" id="ARBA00023136"/>
    </source>
</evidence>
<comment type="similarity">
    <text evidence="3">Belongs to the CD36 family.</text>
</comment>
<evidence type="ECO:0000256" key="1">
    <source>
        <dbReference type="ARBA" id="ARBA00004189"/>
    </source>
</evidence>
<evidence type="ECO:0000313" key="15">
    <source>
        <dbReference type="Proteomes" id="UP000807504"/>
    </source>
</evidence>
<dbReference type="EMBL" id="JABXBU010002228">
    <property type="protein sequence ID" value="KAF8771792.1"/>
    <property type="molecule type" value="Genomic_DNA"/>
</dbReference>
<dbReference type="Pfam" id="PF01130">
    <property type="entry name" value="CD36"/>
    <property type="match status" value="1"/>
</dbReference>
<feature type="transmembrane region" description="Helical" evidence="13">
    <location>
        <begin position="150"/>
        <end position="170"/>
    </location>
</feature>
<feature type="transmembrane region" description="Helical" evidence="13">
    <location>
        <begin position="582"/>
        <end position="602"/>
    </location>
</feature>
<accession>A0A8T0EF93</accession>
<evidence type="ECO:0000256" key="2">
    <source>
        <dbReference type="ARBA" id="ARBA00004651"/>
    </source>
</evidence>
<dbReference type="InterPro" id="IPR002159">
    <property type="entry name" value="CD36_fam"/>
</dbReference>
<dbReference type="PANTHER" id="PTHR11923:SF110">
    <property type="entry name" value="SCAVENGER RECEPTOR CLASS B MEMBER 1"/>
    <property type="match status" value="1"/>
</dbReference>
<evidence type="ECO:0000256" key="13">
    <source>
        <dbReference type="SAM" id="Phobius"/>
    </source>
</evidence>
<keyword evidence="4" id="KW-1003">Cell membrane</keyword>
<dbReference type="GO" id="GO:0005737">
    <property type="term" value="C:cytoplasm"/>
    <property type="evidence" value="ECO:0007669"/>
    <property type="project" value="TreeGrafter"/>
</dbReference>
<keyword evidence="5 13" id="KW-0812">Transmembrane</keyword>
<evidence type="ECO:0000256" key="9">
    <source>
        <dbReference type="ARBA" id="ARBA00023170"/>
    </source>
</evidence>
<evidence type="ECO:0000256" key="6">
    <source>
        <dbReference type="ARBA" id="ARBA00022989"/>
    </source>
</evidence>
<gene>
    <name evidence="14" type="ORF">HNY73_019166</name>
</gene>
<keyword evidence="8" id="KW-1015">Disulfide bond</keyword>
<evidence type="ECO:0000256" key="3">
    <source>
        <dbReference type="ARBA" id="ARBA00010532"/>
    </source>
</evidence>
<comment type="caution">
    <text evidence="14">The sequence shown here is derived from an EMBL/GenBank/DDBJ whole genome shotgun (WGS) entry which is preliminary data.</text>
</comment>
<name>A0A8T0EF93_ARGBR</name>
<evidence type="ECO:0000256" key="8">
    <source>
        <dbReference type="ARBA" id="ARBA00023157"/>
    </source>
</evidence>
<dbReference type="GO" id="GO:0005901">
    <property type="term" value="C:caveola"/>
    <property type="evidence" value="ECO:0007669"/>
    <property type="project" value="UniProtKB-SubCell"/>
</dbReference>